<feature type="domain" description="Ig-like" evidence="2">
    <location>
        <begin position="95"/>
        <end position="203"/>
    </location>
</feature>
<gene>
    <name evidence="3" type="ORF">AV530_013861</name>
</gene>
<keyword evidence="4" id="KW-1185">Reference proteome</keyword>
<dbReference type="STRING" id="372326.A0A1V4L1M5"/>
<dbReference type="Proteomes" id="UP000190648">
    <property type="component" value="Unassembled WGS sequence"/>
</dbReference>
<dbReference type="InterPro" id="IPR013783">
    <property type="entry name" value="Ig-like_fold"/>
</dbReference>
<evidence type="ECO:0000313" key="3">
    <source>
        <dbReference type="EMBL" id="OPJ90620.1"/>
    </source>
</evidence>
<dbReference type="Gene3D" id="2.60.40.10">
    <property type="entry name" value="Immunoglobulins"/>
    <property type="match status" value="1"/>
</dbReference>
<comment type="caution">
    <text evidence="3">The sequence shown here is derived from an EMBL/GenBank/DDBJ whole genome shotgun (WGS) entry which is preliminary data.</text>
</comment>
<sequence length="230" mass="24678">MGEGLGGTRTVSCDRSTDREDVGSAVQQAERSWRGVRQTVTGQMVLEQHTRDLAVREGDGVTFQCSMSGDRMSSSTFVDSSNDHVSFLLTAAVTGQVVSEQHTRNVAVQEGDGVTFQCSMSGDSMSSYYMFWYRMGEGLGGTSTVSSDRSADREDVGSDLQQGERSWRGVRQSEFGHVDCGVHGVIAHGRALWEQPSSSSAVSQTPPSSLALLLSGDMQGTCLLLPHLGV</sequence>
<protein>
    <recommendedName>
        <fullName evidence="2">Ig-like domain-containing protein</fullName>
    </recommendedName>
</protein>
<evidence type="ECO:0000256" key="1">
    <source>
        <dbReference type="SAM" id="MobiDB-lite"/>
    </source>
</evidence>
<evidence type="ECO:0000313" key="4">
    <source>
        <dbReference type="Proteomes" id="UP000190648"/>
    </source>
</evidence>
<accession>A0A1V4L1M5</accession>
<dbReference type="OrthoDB" id="9945861at2759"/>
<evidence type="ECO:0000259" key="2">
    <source>
        <dbReference type="PROSITE" id="PS50835"/>
    </source>
</evidence>
<feature type="region of interest" description="Disordered" evidence="1">
    <location>
        <begin position="143"/>
        <end position="165"/>
    </location>
</feature>
<dbReference type="InterPro" id="IPR036179">
    <property type="entry name" value="Ig-like_dom_sf"/>
</dbReference>
<organism evidence="3 4">
    <name type="scientific">Patagioenas fasciata monilis</name>
    <dbReference type="NCBI Taxonomy" id="372326"/>
    <lineage>
        <taxon>Eukaryota</taxon>
        <taxon>Metazoa</taxon>
        <taxon>Chordata</taxon>
        <taxon>Craniata</taxon>
        <taxon>Vertebrata</taxon>
        <taxon>Euteleostomi</taxon>
        <taxon>Archelosauria</taxon>
        <taxon>Archosauria</taxon>
        <taxon>Dinosauria</taxon>
        <taxon>Saurischia</taxon>
        <taxon>Theropoda</taxon>
        <taxon>Coelurosauria</taxon>
        <taxon>Aves</taxon>
        <taxon>Neognathae</taxon>
        <taxon>Neoaves</taxon>
        <taxon>Columbimorphae</taxon>
        <taxon>Columbiformes</taxon>
        <taxon>Columbidae</taxon>
        <taxon>Patagioenas</taxon>
    </lineage>
</organism>
<proteinExistence type="predicted"/>
<dbReference type="SUPFAM" id="SSF48726">
    <property type="entry name" value="Immunoglobulin"/>
    <property type="match status" value="1"/>
</dbReference>
<feature type="region of interest" description="Disordered" evidence="1">
    <location>
        <begin position="1"/>
        <end position="30"/>
    </location>
</feature>
<dbReference type="InterPro" id="IPR007110">
    <property type="entry name" value="Ig-like_dom"/>
</dbReference>
<reference evidence="3 4" key="1">
    <citation type="submission" date="2016-02" db="EMBL/GenBank/DDBJ databases">
        <title>Band-tailed pigeon sequencing and assembly.</title>
        <authorList>
            <person name="Soares A.E."/>
            <person name="Novak B.J."/>
            <person name="Rice E.S."/>
            <person name="O'Connell B."/>
            <person name="Chang D."/>
            <person name="Weber S."/>
            <person name="Shapiro B."/>
        </authorList>
    </citation>
    <scope>NUCLEOTIDE SEQUENCE [LARGE SCALE GENOMIC DNA]</scope>
    <source>
        <strain evidence="3">BTP2013</strain>
        <tissue evidence="3">Blood</tissue>
    </source>
</reference>
<dbReference type="AlphaFoldDB" id="A0A1V4L1M5"/>
<dbReference type="PROSITE" id="PS50835">
    <property type="entry name" value="IG_LIKE"/>
    <property type="match status" value="1"/>
</dbReference>
<dbReference type="EMBL" id="LSYS01000032">
    <property type="protein sequence ID" value="OPJ90620.1"/>
    <property type="molecule type" value="Genomic_DNA"/>
</dbReference>
<name>A0A1V4L1M5_PATFA</name>